<feature type="domain" description="Novel toxin 16" evidence="4">
    <location>
        <begin position="625"/>
        <end position="705"/>
    </location>
</feature>
<protein>
    <submittedName>
        <fullName evidence="5">DUF4157 domain-containing protein</fullName>
    </submittedName>
</protein>
<keyword evidence="2" id="KW-0812">Transmembrane</keyword>
<dbReference type="EMBL" id="JADEXS010000085">
    <property type="protein sequence ID" value="MBE9022518.1"/>
    <property type="molecule type" value="Genomic_DNA"/>
</dbReference>
<dbReference type="InterPro" id="IPR025295">
    <property type="entry name" value="eCIS_core_dom"/>
</dbReference>
<feature type="transmembrane region" description="Helical" evidence="2">
    <location>
        <begin position="569"/>
        <end position="591"/>
    </location>
</feature>
<dbReference type="AlphaFoldDB" id="A0A8J7CXK3"/>
<feature type="region of interest" description="Disordered" evidence="1">
    <location>
        <begin position="284"/>
        <end position="319"/>
    </location>
</feature>
<proteinExistence type="predicted"/>
<organism evidence="5 6">
    <name type="scientific">Desmonostoc muscorum LEGE 12446</name>
    <dbReference type="NCBI Taxonomy" id="1828758"/>
    <lineage>
        <taxon>Bacteria</taxon>
        <taxon>Bacillati</taxon>
        <taxon>Cyanobacteriota</taxon>
        <taxon>Cyanophyceae</taxon>
        <taxon>Nostocales</taxon>
        <taxon>Nostocaceae</taxon>
        <taxon>Desmonostoc</taxon>
    </lineage>
</organism>
<keyword evidence="2" id="KW-0472">Membrane</keyword>
<comment type="caution">
    <text evidence="5">The sequence shown here is derived from an EMBL/GenBank/DDBJ whole genome shotgun (WGS) entry which is preliminary data.</text>
</comment>
<feature type="region of interest" description="Disordered" evidence="1">
    <location>
        <begin position="607"/>
        <end position="632"/>
    </location>
</feature>
<keyword evidence="6" id="KW-1185">Reference proteome</keyword>
<dbReference type="InterPro" id="IPR029118">
    <property type="entry name" value="Ntox16"/>
</dbReference>
<feature type="compositionally biased region" description="Polar residues" evidence="1">
    <location>
        <begin position="284"/>
        <end position="295"/>
    </location>
</feature>
<sequence>MSNSYTFGHKKAGTSTFSYSSLISPTTPTLANPTRGFGLPTNNTPIQQLTSESTNQEEAQSANEQSLEPQAIKQPSFSHDISRIALRRPQAKLTVGEPGDKYEQEADWVANQVMQMVVPQKLNAPTVNSVQDSLQPKCAACEQEEEKVQTKPSLEPATDRGLQAGDNIESQINTSKGGGSLLSDEVRGFMEPRFGADFSSVRVHTDSEAMQMNQELGAQAFTHGSDIYFGGGKSALNNELMAHELTHVVQQTGAVQTKQVWKQPTVQRKCSVCEKEELEVQRSPNISALSQSGIQRWSPFDDDEDQTDSESSSSGGILDWAKDKASGAVDTVTQAGSDAYDWAEEKAGGAVDTVTQAGSDAYDWAEEKASGAVDTVTQAGGDAYDWAKEKGGAAVDSVTQAGSDAYDWAKEKGGAAVDSVTQAGSDAYDWAKQQGSEAVEAVTDLGGEATDWIANSYGIQVDWNSEPGRLVRAWTYGLDPELVQNLRSKNPTDLHNLIDIPEQVQQAANVLAAQASMNVAPAPVPVTPTPNPIPPFLIPEPVPVPPGPAPIPPAPVTPVSPGPSPVPRIGPGVLLGPIAVGIIVFIAIMLIPSNIFQKGKTEDEYLEENRKREEEKKRKQKQHLGDCTETQHRELQDEVNKQCKQLERSCDDETLNCAELRSRWQRNERCAKARENINQECYQGGDNGHREATESAHIAEDKCREQYRKKKC</sequence>
<dbReference type="Pfam" id="PF13699">
    <property type="entry name" value="eCIS_core"/>
    <property type="match status" value="1"/>
</dbReference>
<name>A0A8J7CXK3_DESMC</name>
<dbReference type="Proteomes" id="UP000622533">
    <property type="component" value="Unassembled WGS sequence"/>
</dbReference>
<evidence type="ECO:0000256" key="2">
    <source>
        <dbReference type="SAM" id="Phobius"/>
    </source>
</evidence>
<evidence type="ECO:0000313" key="6">
    <source>
        <dbReference type="Proteomes" id="UP000622533"/>
    </source>
</evidence>
<dbReference type="RefSeq" id="WP_193915228.1">
    <property type="nucleotide sequence ID" value="NZ_JADEXS020000001.1"/>
</dbReference>
<accession>A0A8J7CXK3</accession>
<reference evidence="5" key="1">
    <citation type="submission" date="2020-10" db="EMBL/GenBank/DDBJ databases">
        <authorList>
            <person name="Castelo-Branco R."/>
            <person name="Eusebio N."/>
            <person name="Adriana R."/>
            <person name="Vieira A."/>
            <person name="Brugerolle De Fraissinette N."/>
            <person name="Rezende De Castro R."/>
            <person name="Schneider M.P."/>
            <person name="Vasconcelos V."/>
            <person name="Leao P.N."/>
        </authorList>
    </citation>
    <scope>NUCLEOTIDE SEQUENCE</scope>
    <source>
        <strain evidence="5">LEGE 12446</strain>
    </source>
</reference>
<dbReference type="Pfam" id="PF15523">
    <property type="entry name" value="Ntox16"/>
    <property type="match status" value="1"/>
</dbReference>
<dbReference type="PANTHER" id="PTHR47372:SF11">
    <property type="entry name" value="RE19971P"/>
    <property type="match status" value="1"/>
</dbReference>
<evidence type="ECO:0000259" key="3">
    <source>
        <dbReference type="Pfam" id="PF13699"/>
    </source>
</evidence>
<feature type="region of interest" description="Disordered" evidence="1">
    <location>
        <begin position="29"/>
        <end position="83"/>
    </location>
</feature>
<feature type="domain" description="eCIS core" evidence="3">
    <location>
        <begin position="182"/>
        <end position="254"/>
    </location>
</feature>
<evidence type="ECO:0000256" key="1">
    <source>
        <dbReference type="SAM" id="MobiDB-lite"/>
    </source>
</evidence>
<evidence type="ECO:0000313" key="5">
    <source>
        <dbReference type="EMBL" id="MBE9022518.1"/>
    </source>
</evidence>
<evidence type="ECO:0000259" key="4">
    <source>
        <dbReference type="Pfam" id="PF15523"/>
    </source>
</evidence>
<feature type="compositionally biased region" description="Polar residues" evidence="1">
    <location>
        <begin position="40"/>
        <end position="79"/>
    </location>
</feature>
<dbReference type="PANTHER" id="PTHR47372">
    <property type="entry name" value="DAUER UP-REGULATED-RELATED"/>
    <property type="match status" value="1"/>
</dbReference>
<keyword evidence="2" id="KW-1133">Transmembrane helix</keyword>
<gene>
    <name evidence="5" type="ORF">IQ276_08795</name>
</gene>